<accession>A0A6A5XHT8</accession>
<protein>
    <recommendedName>
        <fullName evidence="4">Zn(2)-C6 fungal-type domain-containing protein</fullName>
    </recommendedName>
</protein>
<evidence type="ECO:0000313" key="3">
    <source>
        <dbReference type="Proteomes" id="UP000799778"/>
    </source>
</evidence>
<gene>
    <name evidence="2" type="ORF">BU24DRAFT_425088</name>
</gene>
<dbReference type="RefSeq" id="XP_033380765.1">
    <property type="nucleotide sequence ID" value="XM_033528655.1"/>
</dbReference>
<dbReference type="Proteomes" id="UP000799778">
    <property type="component" value="Unassembled WGS sequence"/>
</dbReference>
<evidence type="ECO:0008006" key="4">
    <source>
        <dbReference type="Google" id="ProtNLM"/>
    </source>
</evidence>
<feature type="compositionally biased region" description="Basic and acidic residues" evidence="1">
    <location>
        <begin position="164"/>
        <end position="174"/>
    </location>
</feature>
<reference evidence="2" key="1">
    <citation type="journal article" date="2020" name="Stud. Mycol.">
        <title>101 Dothideomycetes genomes: a test case for predicting lifestyles and emergence of pathogens.</title>
        <authorList>
            <person name="Haridas S."/>
            <person name="Albert R."/>
            <person name="Binder M."/>
            <person name="Bloem J."/>
            <person name="Labutti K."/>
            <person name="Salamov A."/>
            <person name="Andreopoulos B."/>
            <person name="Baker S."/>
            <person name="Barry K."/>
            <person name="Bills G."/>
            <person name="Bluhm B."/>
            <person name="Cannon C."/>
            <person name="Castanera R."/>
            <person name="Culley D."/>
            <person name="Daum C."/>
            <person name="Ezra D."/>
            <person name="Gonzalez J."/>
            <person name="Henrissat B."/>
            <person name="Kuo A."/>
            <person name="Liang C."/>
            <person name="Lipzen A."/>
            <person name="Lutzoni F."/>
            <person name="Magnuson J."/>
            <person name="Mondo S."/>
            <person name="Nolan M."/>
            <person name="Ohm R."/>
            <person name="Pangilinan J."/>
            <person name="Park H.-J."/>
            <person name="Ramirez L."/>
            <person name="Alfaro M."/>
            <person name="Sun H."/>
            <person name="Tritt A."/>
            <person name="Yoshinaga Y."/>
            <person name="Zwiers L.-H."/>
            <person name="Turgeon B."/>
            <person name="Goodwin S."/>
            <person name="Spatafora J."/>
            <person name="Crous P."/>
            <person name="Grigoriev I."/>
        </authorList>
    </citation>
    <scope>NUCLEOTIDE SEQUENCE</scope>
    <source>
        <strain evidence="2">CBS 175.79</strain>
    </source>
</reference>
<feature type="compositionally biased region" description="Polar residues" evidence="1">
    <location>
        <begin position="94"/>
        <end position="105"/>
    </location>
</feature>
<evidence type="ECO:0000313" key="2">
    <source>
        <dbReference type="EMBL" id="KAF2012426.1"/>
    </source>
</evidence>
<organism evidence="2 3">
    <name type="scientific">Aaosphaeria arxii CBS 175.79</name>
    <dbReference type="NCBI Taxonomy" id="1450172"/>
    <lineage>
        <taxon>Eukaryota</taxon>
        <taxon>Fungi</taxon>
        <taxon>Dikarya</taxon>
        <taxon>Ascomycota</taxon>
        <taxon>Pezizomycotina</taxon>
        <taxon>Dothideomycetes</taxon>
        <taxon>Pleosporomycetidae</taxon>
        <taxon>Pleosporales</taxon>
        <taxon>Pleosporales incertae sedis</taxon>
        <taxon>Aaosphaeria</taxon>
    </lineage>
</organism>
<feature type="region of interest" description="Disordered" evidence="1">
    <location>
        <begin position="133"/>
        <end position="174"/>
    </location>
</feature>
<sequence length="174" mass="19368">MTPKERKEYKLTRKLGACDKCKRNKAKCTHLTDMAKHINLDNETCEGTRKRSSPAFRNQDEARKRPKDDLQVVGVNGQTHTTRDSSLGIKHSGVENQPSQGHTPTIASVETGWIREMNDSQSIARSADSISGHLHYSRSTTPTPALAPEAQKHTTNTSTSPATVKKEYSLEIQR</sequence>
<feature type="compositionally biased region" description="Basic and acidic residues" evidence="1">
    <location>
        <begin position="58"/>
        <end position="70"/>
    </location>
</feature>
<dbReference type="EMBL" id="ML978072">
    <property type="protein sequence ID" value="KAF2012426.1"/>
    <property type="molecule type" value="Genomic_DNA"/>
</dbReference>
<name>A0A6A5XHT8_9PLEO</name>
<evidence type="ECO:0000256" key="1">
    <source>
        <dbReference type="SAM" id="MobiDB-lite"/>
    </source>
</evidence>
<dbReference type="GeneID" id="54286052"/>
<proteinExistence type="predicted"/>
<dbReference type="OrthoDB" id="3794485at2759"/>
<feature type="compositionally biased region" description="Polar residues" evidence="1">
    <location>
        <begin position="153"/>
        <end position="162"/>
    </location>
</feature>
<dbReference type="AlphaFoldDB" id="A0A6A5XHT8"/>
<feature type="region of interest" description="Disordered" evidence="1">
    <location>
        <begin position="44"/>
        <end position="105"/>
    </location>
</feature>
<keyword evidence="3" id="KW-1185">Reference proteome</keyword>